<name>A0A3M7SCF8_BRAPC</name>
<dbReference type="Proteomes" id="UP000276133">
    <property type="component" value="Unassembled WGS sequence"/>
</dbReference>
<reference evidence="1 2" key="1">
    <citation type="journal article" date="2018" name="Sci. Rep.">
        <title>Genomic signatures of local adaptation to the degree of environmental predictability in rotifers.</title>
        <authorList>
            <person name="Franch-Gras L."/>
            <person name="Hahn C."/>
            <person name="Garcia-Roger E.M."/>
            <person name="Carmona M.J."/>
            <person name="Serra M."/>
            <person name="Gomez A."/>
        </authorList>
    </citation>
    <scope>NUCLEOTIDE SEQUENCE [LARGE SCALE GENOMIC DNA]</scope>
    <source>
        <strain evidence="1">HYR1</strain>
    </source>
</reference>
<accession>A0A3M7SCF8</accession>
<keyword evidence="2" id="KW-1185">Reference proteome</keyword>
<comment type="caution">
    <text evidence="1">The sequence shown here is derived from an EMBL/GenBank/DDBJ whole genome shotgun (WGS) entry which is preliminary data.</text>
</comment>
<gene>
    <name evidence="1" type="ORF">BpHYR1_008790</name>
</gene>
<dbReference type="AlphaFoldDB" id="A0A3M7SCF8"/>
<sequence>MFNLHYSIVINAKSLTQNFCFFVLCSKIHKSLENYLRNALDYSVPLILLLITTDGKNIYITLLFHPLEQNLMADTPSI</sequence>
<dbReference type="EMBL" id="REGN01001651">
    <property type="protein sequence ID" value="RNA33345.1"/>
    <property type="molecule type" value="Genomic_DNA"/>
</dbReference>
<protein>
    <submittedName>
        <fullName evidence="1">Uncharacterized protein</fullName>
    </submittedName>
</protein>
<organism evidence="1 2">
    <name type="scientific">Brachionus plicatilis</name>
    <name type="common">Marine rotifer</name>
    <name type="synonym">Brachionus muelleri</name>
    <dbReference type="NCBI Taxonomy" id="10195"/>
    <lineage>
        <taxon>Eukaryota</taxon>
        <taxon>Metazoa</taxon>
        <taxon>Spiralia</taxon>
        <taxon>Gnathifera</taxon>
        <taxon>Rotifera</taxon>
        <taxon>Eurotatoria</taxon>
        <taxon>Monogononta</taxon>
        <taxon>Pseudotrocha</taxon>
        <taxon>Ploima</taxon>
        <taxon>Brachionidae</taxon>
        <taxon>Brachionus</taxon>
    </lineage>
</organism>
<evidence type="ECO:0000313" key="1">
    <source>
        <dbReference type="EMBL" id="RNA33345.1"/>
    </source>
</evidence>
<proteinExistence type="predicted"/>
<evidence type="ECO:0000313" key="2">
    <source>
        <dbReference type="Proteomes" id="UP000276133"/>
    </source>
</evidence>